<protein>
    <submittedName>
        <fullName evidence="2">Uncharacterized protein</fullName>
    </submittedName>
</protein>
<dbReference type="OrthoDB" id="2942906at2"/>
<dbReference type="AlphaFoldDB" id="A0A0J1IMQ9"/>
<keyword evidence="1" id="KW-0472">Membrane</keyword>
<evidence type="ECO:0000313" key="2">
    <source>
        <dbReference type="EMBL" id="KLV27239.1"/>
    </source>
</evidence>
<dbReference type="Proteomes" id="UP000036045">
    <property type="component" value="Unassembled WGS sequence"/>
</dbReference>
<dbReference type="EMBL" id="LDPH01000004">
    <property type="protein sequence ID" value="KLV27239.1"/>
    <property type="molecule type" value="Genomic_DNA"/>
</dbReference>
<keyword evidence="3" id="KW-1185">Reference proteome</keyword>
<dbReference type="PATRIC" id="fig|1397.4.peg.4053"/>
<comment type="caution">
    <text evidence="2">The sequence shown here is derived from an EMBL/GenBank/DDBJ whole genome shotgun (WGS) entry which is preliminary data.</text>
</comment>
<name>A0A0J1IMQ9_NIACI</name>
<evidence type="ECO:0000313" key="3">
    <source>
        <dbReference type="Proteomes" id="UP000036045"/>
    </source>
</evidence>
<reference evidence="2 3" key="1">
    <citation type="submission" date="2015-05" db="EMBL/GenBank/DDBJ databases">
        <title>Whole genome sequence and identification of bacterial endophytes from Costus igneus.</title>
        <authorList>
            <person name="Lee Y.P."/>
            <person name="Gan H.M."/>
            <person name="Eng W."/>
            <person name="Wheatley M.S."/>
            <person name="Caraballo A."/>
            <person name="Polter S."/>
            <person name="Savka M.A."/>
            <person name="Hudson A.O."/>
        </authorList>
    </citation>
    <scope>NUCLEOTIDE SEQUENCE [LARGE SCALE GENOMIC DNA]</scope>
    <source>
        <strain evidence="2 3">RIT379</strain>
    </source>
</reference>
<accession>A0A0J1IMQ9</accession>
<sequence>MNLTDSIGLAFFTIIFTFLTNILFKHLQDKFDFMADTKKFKRDYYFKQLTELNLELYAIIAQSEFLRYFHDLKNRGTIKEIPFLESKQNKTVQTRDMITGEILQQTEEVIATSISKFNKMELVENIINKKQYASQKLIKLAVAYRYCHEFYLKDDIVPEQLKKFQEEELRLIYDIVITVVSETNAKLKFCKMDYIESEIKTGTMQSDVFEPPTI</sequence>
<dbReference type="RefSeq" id="WP_047941217.1">
    <property type="nucleotide sequence ID" value="NZ_LDPH01000004.1"/>
</dbReference>
<keyword evidence="1" id="KW-1133">Transmembrane helix</keyword>
<evidence type="ECO:0000256" key="1">
    <source>
        <dbReference type="SAM" id="Phobius"/>
    </source>
</evidence>
<keyword evidence="1" id="KW-0812">Transmembrane</keyword>
<gene>
    <name evidence="2" type="ORF">ABW02_06885</name>
</gene>
<feature type="transmembrane region" description="Helical" evidence="1">
    <location>
        <begin position="6"/>
        <end position="24"/>
    </location>
</feature>
<organism evidence="2 3">
    <name type="scientific">Niallia circulans</name>
    <name type="common">Bacillus circulans</name>
    <dbReference type="NCBI Taxonomy" id="1397"/>
    <lineage>
        <taxon>Bacteria</taxon>
        <taxon>Bacillati</taxon>
        <taxon>Bacillota</taxon>
        <taxon>Bacilli</taxon>
        <taxon>Bacillales</taxon>
        <taxon>Bacillaceae</taxon>
        <taxon>Niallia</taxon>
    </lineage>
</organism>
<proteinExistence type="predicted"/>